<feature type="domain" description="N-acetyltransferase" evidence="1">
    <location>
        <begin position="123"/>
        <end position="252"/>
    </location>
</feature>
<proteinExistence type="predicted"/>
<accession>A0ABV6Z5H6</accession>
<dbReference type="InterPro" id="IPR000182">
    <property type="entry name" value="GNAT_dom"/>
</dbReference>
<protein>
    <submittedName>
        <fullName evidence="2">GNAT family N-acetyltransferase</fullName>
        <ecNumber evidence="2">2.3.1.-</ecNumber>
    </submittedName>
</protein>
<dbReference type="Pfam" id="PF00583">
    <property type="entry name" value="Acetyltransf_1"/>
    <property type="match status" value="1"/>
</dbReference>
<dbReference type="PROSITE" id="PS51186">
    <property type="entry name" value="GNAT"/>
    <property type="match status" value="1"/>
</dbReference>
<sequence length="252" mass="28685">MELKELSHRVIAPYLEAQSLLTLFPLYVCRQRPSHKSWAVYHKRTMQGSIVTGKDCGIYPVDSYWLFARTSEVAALLLHRIKETQGPDVKLSFPLEYLDLVSELFPERTITIDRYYILLASRFHERPLNQTPVNLTKTVLKSLDIQPEMRAMLGSDDDFHEGIPFYGISINGTLVSIGETLVDIGTIAAIQQIYTLPPYRGQGLALEIVSFLAGHLIRHHKMPTYLVSEDNVASQNLARKIGFELYMRFGCL</sequence>
<name>A0ABV6Z5H6_UNCC1</name>
<keyword evidence="2" id="KW-0012">Acyltransferase</keyword>
<gene>
    <name evidence="2" type="ORF">ACFL27_26260</name>
</gene>
<dbReference type="EMBL" id="JBHPBY010000578">
    <property type="protein sequence ID" value="MFC1853703.1"/>
    <property type="molecule type" value="Genomic_DNA"/>
</dbReference>
<reference evidence="2 3" key="1">
    <citation type="submission" date="2024-09" db="EMBL/GenBank/DDBJ databases">
        <title>Laminarin stimulates single cell rates of sulfate reduction while oxygen inhibits transcriptomic activity in coastal marine sediment.</title>
        <authorList>
            <person name="Lindsay M."/>
            <person name="Orcutt B."/>
            <person name="Emerson D."/>
            <person name="Stepanauskas R."/>
            <person name="D'Angelo T."/>
        </authorList>
    </citation>
    <scope>NUCLEOTIDE SEQUENCE [LARGE SCALE GENOMIC DNA]</scope>
    <source>
        <strain evidence="2">SAG AM-311-K15</strain>
    </source>
</reference>
<evidence type="ECO:0000313" key="3">
    <source>
        <dbReference type="Proteomes" id="UP001594351"/>
    </source>
</evidence>
<dbReference type="InterPro" id="IPR016181">
    <property type="entry name" value="Acyl_CoA_acyltransferase"/>
</dbReference>
<evidence type="ECO:0000313" key="2">
    <source>
        <dbReference type="EMBL" id="MFC1853703.1"/>
    </source>
</evidence>
<comment type="caution">
    <text evidence="2">The sequence shown here is derived from an EMBL/GenBank/DDBJ whole genome shotgun (WGS) entry which is preliminary data.</text>
</comment>
<dbReference type="GO" id="GO:0016746">
    <property type="term" value="F:acyltransferase activity"/>
    <property type="evidence" value="ECO:0007669"/>
    <property type="project" value="UniProtKB-KW"/>
</dbReference>
<evidence type="ECO:0000259" key="1">
    <source>
        <dbReference type="PROSITE" id="PS51186"/>
    </source>
</evidence>
<dbReference type="Proteomes" id="UP001594351">
    <property type="component" value="Unassembled WGS sequence"/>
</dbReference>
<dbReference type="SUPFAM" id="SSF55729">
    <property type="entry name" value="Acyl-CoA N-acyltransferases (Nat)"/>
    <property type="match status" value="1"/>
</dbReference>
<dbReference type="Gene3D" id="3.40.630.30">
    <property type="match status" value="1"/>
</dbReference>
<keyword evidence="3" id="KW-1185">Reference proteome</keyword>
<organism evidence="2 3">
    <name type="scientific">candidate division CSSED10-310 bacterium</name>
    <dbReference type="NCBI Taxonomy" id="2855610"/>
    <lineage>
        <taxon>Bacteria</taxon>
        <taxon>Bacteria division CSSED10-310</taxon>
    </lineage>
</organism>
<dbReference type="EC" id="2.3.1.-" evidence="2"/>
<keyword evidence="2" id="KW-0808">Transferase</keyword>